<dbReference type="InterPro" id="IPR003593">
    <property type="entry name" value="AAA+_ATPase"/>
</dbReference>
<sequence>MLELKLLGNPEVRLEGVVLSLPPKRLALLAYLALEGGPQCQPLRRSVLCSVLWSEQDAESARRNLRQELHRLKATPLSACLQLTPETVGLTVADCDALRFEAADPAPEHPDVLSDLLALYSGPLLHELELPQEGAFDEWLQERRERLHGRWLELRRQWAAHLETAGDLWGAVEALEPLREMGDESAAVRTMHLQARLGQREVALHTFARLEQGLHDLGLTPAPETLALRERLRGLPSLQPAPRRASLHHPPLIGRDALIAELEEHLLKQGGLLLLEGEPGSGKTALASALAQRWGPGLRLQGREETQATPFLPVSEALRGVLPQLSDLPPAWRREVARLLPELESGNEHGSTALSEQGEGRARFLEGLSVALRHALGGGLLWLDDLQWFDPSSLEVLGLALRPENWRAIATARPLERRQNAPLEQLLSALERRRAVSFRELPPLTETDLLRLIRVLSSSVSGGVRFARRLHAATHGNPLFALETLKTLLDSGELREQDGVWHTEFDAATQDYHELPLPVSVRSAVLSRLGQLSEGTQQLLASAALLGDAFELPELEGSTPLSEWAQLDALEQALGAGFLRVDPASSQAAPRYQFSHHLVQRALTSNLSAERRRWLHRQLAATLARLEARPARLAVHLEGAGQRQQAAQMRLRAAQEAADVYAHLETLEHLDAALRLELDAPTTFEVQLQRAGVYSMLDDKPAWEAALEAARACAQQPGDLLRLELRFCELEFHLGRYPAVLERVNALWEQPDLTPEQRGWAGLWAGNANSRTARLTEAVDWYRRALDGVPEHELILRGRLLNAWAYALYVLGELDDGKEKVQEAMECFVAANYRKGQAMAHNTAGALAEKADDDEEAVSHYQQSYDCSQEIGDLQNQRLALSNLGGTYLKALQLEKALTAINSGLELIEILPDPYSECLFYEDLAEIYKLRNQYNRSLSTLDKGLQIADLYELNDWSAQGRVNKVRLLIILERNDDEVNAVICETRAILSLVPDKLKNEIEQELKTLLLTRPDVSTLESSEAAQ</sequence>
<dbReference type="GO" id="GO:0004016">
    <property type="term" value="F:adenylate cyclase activity"/>
    <property type="evidence" value="ECO:0007669"/>
    <property type="project" value="TreeGrafter"/>
</dbReference>
<dbReference type="Gene3D" id="1.10.10.10">
    <property type="entry name" value="Winged helix-like DNA-binding domain superfamily/Winged helix DNA-binding domain"/>
    <property type="match status" value="1"/>
</dbReference>
<evidence type="ECO:0000256" key="1">
    <source>
        <dbReference type="ARBA" id="ARBA00022741"/>
    </source>
</evidence>
<evidence type="ECO:0000313" key="6">
    <source>
        <dbReference type="Proteomes" id="UP000603865"/>
    </source>
</evidence>
<evidence type="ECO:0000313" key="5">
    <source>
        <dbReference type="EMBL" id="GGQ92894.1"/>
    </source>
</evidence>
<feature type="domain" description="AAA+ ATPase" evidence="3">
    <location>
        <begin position="269"/>
        <end position="447"/>
    </location>
</feature>
<dbReference type="Pfam" id="PF13191">
    <property type="entry name" value="AAA_16"/>
    <property type="match status" value="1"/>
</dbReference>
<keyword evidence="2" id="KW-0067">ATP-binding</keyword>
<evidence type="ECO:0000256" key="2">
    <source>
        <dbReference type="ARBA" id="ARBA00022840"/>
    </source>
</evidence>
<reference evidence="5" key="2">
    <citation type="submission" date="2020-09" db="EMBL/GenBank/DDBJ databases">
        <authorList>
            <person name="Sun Q."/>
            <person name="Ohkuma M."/>
        </authorList>
    </citation>
    <scope>NUCLEOTIDE SEQUENCE</scope>
    <source>
        <strain evidence="5">JCM 31311</strain>
    </source>
</reference>
<reference evidence="5" key="1">
    <citation type="journal article" date="2014" name="Int. J. Syst. Evol. Microbiol.">
        <title>Complete genome sequence of Corynebacterium casei LMG S-19264T (=DSM 44701T), isolated from a smear-ripened cheese.</title>
        <authorList>
            <consortium name="US DOE Joint Genome Institute (JGI-PGF)"/>
            <person name="Walter F."/>
            <person name="Albersmeier A."/>
            <person name="Kalinowski J."/>
            <person name="Ruckert C."/>
        </authorList>
    </citation>
    <scope>NUCLEOTIDE SEQUENCE</scope>
    <source>
        <strain evidence="5">JCM 31311</strain>
    </source>
</reference>
<feature type="domain" description="Bacterial transcriptional activator" evidence="4">
    <location>
        <begin position="95"/>
        <end position="233"/>
    </location>
</feature>
<dbReference type="SMART" id="SM01043">
    <property type="entry name" value="BTAD"/>
    <property type="match status" value="1"/>
</dbReference>
<dbReference type="EMBL" id="BMQL01000001">
    <property type="protein sequence ID" value="GGQ92894.1"/>
    <property type="molecule type" value="Genomic_DNA"/>
</dbReference>
<name>A0A918EZ61_9DEIO</name>
<dbReference type="PANTHER" id="PTHR16305">
    <property type="entry name" value="TESTICULAR SOLUBLE ADENYLYL CYCLASE"/>
    <property type="match status" value="1"/>
</dbReference>
<accession>A0A918EZ61</accession>
<keyword evidence="6" id="KW-1185">Reference proteome</keyword>
<dbReference type="InterPro" id="IPR027417">
    <property type="entry name" value="P-loop_NTPase"/>
</dbReference>
<dbReference type="InterPro" id="IPR011990">
    <property type="entry name" value="TPR-like_helical_dom_sf"/>
</dbReference>
<dbReference type="AlphaFoldDB" id="A0A918EZ61"/>
<evidence type="ECO:0000259" key="4">
    <source>
        <dbReference type="SMART" id="SM01043"/>
    </source>
</evidence>
<gene>
    <name evidence="5" type="ORF">GCM10008957_01070</name>
</gene>
<protein>
    <submittedName>
        <fullName evidence="5">Transcriptional activator</fullName>
    </submittedName>
</protein>
<proteinExistence type="predicted"/>
<dbReference type="InterPro" id="IPR036388">
    <property type="entry name" value="WH-like_DNA-bd_sf"/>
</dbReference>
<dbReference type="Gene3D" id="1.25.40.10">
    <property type="entry name" value="Tetratricopeptide repeat domain"/>
    <property type="match status" value="2"/>
</dbReference>
<keyword evidence="1" id="KW-0547">Nucleotide-binding</keyword>
<organism evidence="5 6">
    <name type="scientific">Deinococcus ruber</name>
    <dbReference type="NCBI Taxonomy" id="1848197"/>
    <lineage>
        <taxon>Bacteria</taxon>
        <taxon>Thermotogati</taxon>
        <taxon>Deinococcota</taxon>
        <taxon>Deinococci</taxon>
        <taxon>Deinococcales</taxon>
        <taxon>Deinococcaceae</taxon>
        <taxon>Deinococcus</taxon>
    </lineage>
</organism>
<dbReference type="InterPro" id="IPR041664">
    <property type="entry name" value="AAA_16"/>
</dbReference>
<comment type="caution">
    <text evidence="5">The sequence shown here is derived from an EMBL/GenBank/DDBJ whole genome shotgun (WGS) entry which is preliminary data.</text>
</comment>
<dbReference type="Proteomes" id="UP000603865">
    <property type="component" value="Unassembled WGS sequence"/>
</dbReference>
<dbReference type="SUPFAM" id="SSF52540">
    <property type="entry name" value="P-loop containing nucleoside triphosphate hydrolases"/>
    <property type="match status" value="1"/>
</dbReference>
<dbReference type="Gene3D" id="3.40.50.300">
    <property type="entry name" value="P-loop containing nucleotide triphosphate hydrolases"/>
    <property type="match status" value="1"/>
</dbReference>
<dbReference type="SUPFAM" id="SSF48452">
    <property type="entry name" value="TPR-like"/>
    <property type="match status" value="2"/>
</dbReference>
<dbReference type="PANTHER" id="PTHR16305:SF35">
    <property type="entry name" value="TRANSCRIPTIONAL ACTIVATOR DOMAIN"/>
    <property type="match status" value="1"/>
</dbReference>
<dbReference type="InterPro" id="IPR005158">
    <property type="entry name" value="BTAD"/>
</dbReference>
<dbReference type="SMART" id="SM00382">
    <property type="entry name" value="AAA"/>
    <property type="match status" value="1"/>
</dbReference>
<evidence type="ECO:0000259" key="3">
    <source>
        <dbReference type="SMART" id="SM00382"/>
    </source>
</evidence>
<dbReference type="GO" id="GO:0005737">
    <property type="term" value="C:cytoplasm"/>
    <property type="evidence" value="ECO:0007669"/>
    <property type="project" value="TreeGrafter"/>
</dbReference>
<dbReference type="GO" id="GO:0005524">
    <property type="term" value="F:ATP binding"/>
    <property type="evidence" value="ECO:0007669"/>
    <property type="project" value="UniProtKB-KW"/>
</dbReference>